<dbReference type="Proteomes" id="UP000288805">
    <property type="component" value="Unassembled WGS sequence"/>
</dbReference>
<dbReference type="PANTHER" id="PTHR33116:SF78">
    <property type="entry name" value="OS12G0587133 PROTEIN"/>
    <property type="match status" value="1"/>
</dbReference>
<evidence type="ECO:0000313" key="4">
    <source>
        <dbReference type="Proteomes" id="UP000288805"/>
    </source>
</evidence>
<evidence type="ECO:0000313" key="3">
    <source>
        <dbReference type="EMBL" id="RVW38149.1"/>
    </source>
</evidence>
<feature type="domain" description="Reverse transcriptase" evidence="2">
    <location>
        <begin position="8"/>
        <end position="101"/>
    </location>
</feature>
<comment type="caution">
    <text evidence="3">The sequence shown here is derived from an EMBL/GenBank/DDBJ whole genome shotgun (WGS) entry which is preliminary data.</text>
</comment>
<dbReference type="AlphaFoldDB" id="A0A438DRP3"/>
<dbReference type="InterPro" id="IPR036770">
    <property type="entry name" value="Ankyrin_rpt-contain_sf"/>
</dbReference>
<reference evidence="3 4" key="1">
    <citation type="journal article" date="2018" name="PLoS Genet.">
        <title>Population sequencing reveals clonal diversity and ancestral inbreeding in the grapevine cultivar Chardonnay.</title>
        <authorList>
            <person name="Roach M.J."/>
            <person name="Johnson D.L."/>
            <person name="Bohlmann J."/>
            <person name="van Vuuren H.J."/>
            <person name="Jones S.J."/>
            <person name="Pretorius I.S."/>
            <person name="Schmidt S.A."/>
            <person name="Borneman A.R."/>
        </authorList>
    </citation>
    <scope>NUCLEOTIDE SEQUENCE [LARGE SCALE GENOMIC DNA]</scope>
    <source>
        <strain evidence="4">cv. Chardonnay</strain>
        <tissue evidence="3">Leaf</tissue>
    </source>
</reference>
<gene>
    <name evidence="3" type="primary">VvCHDh000004_774</name>
    <name evidence="3" type="ORF">CK203_091254</name>
</gene>
<dbReference type="SMART" id="SM00248">
    <property type="entry name" value="ANK"/>
    <property type="match status" value="1"/>
</dbReference>
<protein>
    <submittedName>
        <fullName evidence="3">Putative ribonuclease H protein</fullName>
    </submittedName>
</protein>
<accession>A0A438DRP3</accession>
<dbReference type="PROSITE" id="PS50297">
    <property type="entry name" value="ANK_REP_REGION"/>
    <property type="match status" value="1"/>
</dbReference>
<dbReference type="PANTHER" id="PTHR33116">
    <property type="entry name" value="REVERSE TRANSCRIPTASE ZINC-BINDING DOMAIN-CONTAINING PROTEIN-RELATED-RELATED"/>
    <property type="match status" value="1"/>
</dbReference>
<dbReference type="Gene3D" id="1.25.40.20">
    <property type="entry name" value="Ankyrin repeat-containing domain"/>
    <property type="match status" value="1"/>
</dbReference>
<proteinExistence type="predicted"/>
<dbReference type="PROSITE" id="PS50088">
    <property type="entry name" value="ANK_REPEAT"/>
    <property type="match status" value="1"/>
</dbReference>
<sequence>MLAKKGIVDRRLKKVVSKVVSPTQNAFVEGRQILDAALTANEAIDSPLKGDEAGVLCKLDLEKAYDHINWDFLLIVMQKMGFGEKWAGWIRWCISTASFLVLINGSPTAISGLSINLNKSEILSVGRVENVEVLLISQWLCGMVWKKGCGRDFLCGRCSLFPREGGITLIWSTLVSMPIYLMSLLRMPRVVRLRLEKIQRDFLWGGGALEKRPHLVKWDVVRSLKKKGGLGIRKFSILNRALLCKWSWCFAVERESFWELIISRKYGEEGGGWISREVREGYGVGFWKEIRKEGFLMFQNVSFAVGDGRRVKFWKDIWCGNIPLCEAFPSLFAFAVSQDAWVVDCWDSIRDAGGWYPCFSRPFNDWEMEAEVSLLSLLQGKRLFVEMEDRVLWNASKNGIFSVKSLYNTLDSSGAVLFPWRIIWSPCVPTKAGARVNIIAGGATPLHIAADIGSPEIINCLLKAGADPNVTDEEAFFSPLGLLGSGEHAFLFFTSSFSLVQVSREANRRCGLGNLRTRGQTTWISDNRLSTSDEPNLVWSSEKGRVEDINNHPINILGWKGRWLLLHKGHGALIGSIVEEEEVAPDLLRVILVDGRALGCLRVHYLGMPTEDLEGGDFEASLKRMKGRKEQKEKVTSRRRKFQKSSRFEKELKILAREPSWFEGETKIQEMSIRIVQSLSVGVIVGGLEVGKFSVLCRFKNYENESCWSFTRVYGPMLKKEREGFWGELGAIRGLWSDPWCMTNNFNLIKFSTKRSRGGSLPSTMRRFSKVIEDLELRDLPL</sequence>
<dbReference type="Pfam" id="PF00023">
    <property type="entry name" value="Ank"/>
    <property type="match status" value="1"/>
</dbReference>
<dbReference type="InterPro" id="IPR000477">
    <property type="entry name" value="RT_dom"/>
</dbReference>
<organism evidence="3 4">
    <name type="scientific">Vitis vinifera</name>
    <name type="common">Grape</name>
    <dbReference type="NCBI Taxonomy" id="29760"/>
    <lineage>
        <taxon>Eukaryota</taxon>
        <taxon>Viridiplantae</taxon>
        <taxon>Streptophyta</taxon>
        <taxon>Embryophyta</taxon>
        <taxon>Tracheophyta</taxon>
        <taxon>Spermatophyta</taxon>
        <taxon>Magnoliopsida</taxon>
        <taxon>eudicotyledons</taxon>
        <taxon>Gunneridae</taxon>
        <taxon>Pentapetalae</taxon>
        <taxon>rosids</taxon>
        <taxon>Vitales</taxon>
        <taxon>Vitaceae</taxon>
        <taxon>Viteae</taxon>
        <taxon>Vitis</taxon>
    </lineage>
</organism>
<dbReference type="Pfam" id="PF00078">
    <property type="entry name" value="RVT_1"/>
    <property type="match status" value="1"/>
</dbReference>
<keyword evidence="1" id="KW-0040">ANK repeat</keyword>
<dbReference type="InterPro" id="IPR036691">
    <property type="entry name" value="Endo/exonu/phosph_ase_sf"/>
</dbReference>
<name>A0A438DRP3_VITVI</name>
<dbReference type="SUPFAM" id="SSF56219">
    <property type="entry name" value="DNase I-like"/>
    <property type="match status" value="1"/>
</dbReference>
<evidence type="ECO:0000259" key="2">
    <source>
        <dbReference type="Pfam" id="PF00078"/>
    </source>
</evidence>
<evidence type="ECO:0000256" key="1">
    <source>
        <dbReference type="PROSITE-ProRule" id="PRU00023"/>
    </source>
</evidence>
<dbReference type="EMBL" id="QGNW01001513">
    <property type="protein sequence ID" value="RVW38149.1"/>
    <property type="molecule type" value="Genomic_DNA"/>
</dbReference>
<dbReference type="SUPFAM" id="SSF48403">
    <property type="entry name" value="Ankyrin repeat"/>
    <property type="match status" value="1"/>
</dbReference>
<feature type="repeat" description="ANK" evidence="1">
    <location>
        <begin position="441"/>
        <end position="473"/>
    </location>
</feature>
<dbReference type="InterPro" id="IPR002110">
    <property type="entry name" value="Ankyrin_rpt"/>
</dbReference>